<dbReference type="Gene3D" id="3.30.200.20">
    <property type="entry name" value="Phosphorylase Kinase, domain 1"/>
    <property type="match status" value="1"/>
</dbReference>
<sequence length="414" mass="46381">MVTHYKFHIPRPLNQLTTSLIGLVFGIKSYKIRVNLTVESDVQCYDRSLIKEIVIKNCESGLSMLRIQSQLEQFTIHKSSSEPAVAIDIPTKGLQNVSPFGTPDTPPPPYDIKQGWMTGIFGCLRPVLSIIGKGGHEIRNEQDDWEISFEQITDLTYLGCGGQGAVFSGKINNEPVAVKKVSDIKETDIKNLRKLNHPNIVKFKGVCTQAPCYSIIMEFCPYGPLFNLLKNQKNVVTTNRVVTWAKQIAGGMTYLHAHKIIHRDLKSPKMPRQRIGATTRGTTDMEVYRKAAKEHLEDGEKIRALLKNLIHFKKQVKPSIDQKCLLLLDPADTDTLLTSVISDQRSESPVPVPSRLQRAILSQLLTPISPKDIRPLPQAGPTSLLNKGSKNVSFQIQRRGILRYAGVVEERDKD</sequence>
<accession>A0AAW1V4N1</accession>
<organism evidence="2 3">
    <name type="scientific">Henosepilachna vigintioctopunctata</name>
    <dbReference type="NCBI Taxonomy" id="420089"/>
    <lineage>
        <taxon>Eukaryota</taxon>
        <taxon>Metazoa</taxon>
        <taxon>Ecdysozoa</taxon>
        <taxon>Arthropoda</taxon>
        <taxon>Hexapoda</taxon>
        <taxon>Insecta</taxon>
        <taxon>Pterygota</taxon>
        <taxon>Neoptera</taxon>
        <taxon>Endopterygota</taxon>
        <taxon>Coleoptera</taxon>
        <taxon>Polyphaga</taxon>
        <taxon>Cucujiformia</taxon>
        <taxon>Coccinelloidea</taxon>
        <taxon>Coccinellidae</taxon>
        <taxon>Epilachninae</taxon>
        <taxon>Epilachnini</taxon>
        <taxon>Henosepilachna</taxon>
    </lineage>
</organism>
<evidence type="ECO:0000259" key="1">
    <source>
        <dbReference type="PROSITE" id="PS50011"/>
    </source>
</evidence>
<dbReference type="PANTHER" id="PTHR44329">
    <property type="entry name" value="SERINE/THREONINE-PROTEIN KINASE TNNI3K-RELATED"/>
    <property type="match status" value="1"/>
</dbReference>
<dbReference type="SUPFAM" id="SSF56112">
    <property type="entry name" value="Protein kinase-like (PK-like)"/>
    <property type="match status" value="1"/>
</dbReference>
<reference evidence="2 3" key="1">
    <citation type="submission" date="2023-03" db="EMBL/GenBank/DDBJ databases">
        <title>Genome insight into feeding habits of ladybird beetles.</title>
        <authorList>
            <person name="Li H.-S."/>
            <person name="Huang Y.-H."/>
            <person name="Pang H."/>
        </authorList>
    </citation>
    <scope>NUCLEOTIDE SEQUENCE [LARGE SCALE GENOMIC DNA]</scope>
    <source>
        <strain evidence="2">SYSU_2023b</strain>
        <tissue evidence="2">Whole body</tissue>
    </source>
</reference>
<dbReference type="InterPro" id="IPR001245">
    <property type="entry name" value="Ser-Thr/Tyr_kinase_cat_dom"/>
</dbReference>
<evidence type="ECO:0000313" key="2">
    <source>
        <dbReference type="EMBL" id="KAK9886829.1"/>
    </source>
</evidence>
<dbReference type="Pfam" id="PF07714">
    <property type="entry name" value="PK_Tyr_Ser-Thr"/>
    <property type="match status" value="1"/>
</dbReference>
<name>A0AAW1V4N1_9CUCU</name>
<dbReference type="GO" id="GO:0005737">
    <property type="term" value="C:cytoplasm"/>
    <property type="evidence" value="ECO:0007669"/>
    <property type="project" value="TreeGrafter"/>
</dbReference>
<dbReference type="GO" id="GO:0004674">
    <property type="term" value="F:protein serine/threonine kinase activity"/>
    <property type="evidence" value="ECO:0007669"/>
    <property type="project" value="TreeGrafter"/>
</dbReference>
<dbReference type="PROSITE" id="PS50011">
    <property type="entry name" value="PROTEIN_KINASE_DOM"/>
    <property type="match status" value="1"/>
</dbReference>
<evidence type="ECO:0000313" key="3">
    <source>
        <dbReference type="Proteomes" id="UP001431783"/>
    </source>
</evidence>
<feature type="domain" description="Protein kinase" evidence="1">
    <location>
        <begin position="152"/>
        <end position="414"/>
    </location>
</feature>
<dbReference type="GO" id="GO:0005524">
    <property type="term" value="F:ATP binding"/>
    <property type="evidence" value="ECO:0007669"/>
    <property type="project" value="InterPro"/>
</dbReference>
<dbReference type="AlphaFoldDB" id="A0AAW1V4N1"/>
<dbReference type="InterPro" id="IPR051681">
    <property type="entry name" value="Ser/Thr_Kinases-Pseudokinases"/>
</dbReference>
<dbReference type="EMBL" id="JARQZJ010000102">
    <property type="protein sequence ID" value="KAK9886829.1"/>
    <property type="molecule type" value="Genomic_DNA"/>
</dbReference>
<dbReference type="InterPro" id="IPR000719">
    <property type="entry name" value="Prot_kinase_dom"/>
</dbReference>
<comment type="caution">
    <text evidence="2">The sequence shown here is derived from an EMBL/GenBank/DDBJ whole genome shotgun (WGS) entry which is preliminary data.</text>
</comment>
<dbReference type="Gene3D" id="1.10.510.10">
    <property type="entry name" value="Transferase(Phosphotransferase) domain 1"/>
    <property type="match status" value="1"/>
</dbReference>
<dbReference type="InterPro" id="IPR011009">
    <property type="entry name" value="Kinase-like_dom_sf"/>
</dbReference>
<protein>
    <recommendedName>
        <fullName evidence="1">Protein kinase domain-containing protein</fullName>
    </recommendedName>
</protein>
<dbReference type="PANTHER" id="PTHR44329:SF304">
    <property type="entry name" value="MITOGEN-ACTIVATED PROTEIN KINASE KINASE KINASE 13-LIKE ISOFORM X1"/>
    <property type="match status" value="1"/>
</dbReference>
<dbReference type="Proteomes" id="UP001431783">
    <property type="component" value="Unassembled WGS sequence"/>
</dbReference>
<keyword evidence="3" id="KW-1185">Reference proteome</keyword>
<proteinExistence type="predicted"/>
<gene>
    <name evidence="2" type="ORF">WA026_018480</name>
</gene>